<keyword evidence="5" id="KW-0560">Oxidoreductase</keyword>
<feature type="domain" description="NADPH-dependent FMN reductase-like" evidence="4">
    <location>
        <begin position="1"/>
        <end position="133"/>
    </location>
</feature>
<keyword evidence="2" id="KW-0285">Flavoprotein</keyword>
<dbReference type="InterPro" id="IPR005025">
    <property type="entry name" value="FMN_Rdtase-like_dom"/>
</dbReference>
<dbReference type="SUPFAM" id="SSF52218">
    <property type="entry name" value="Flavoproteins"/>
    <property type="match status" value="1"/>
</dbReference>
<sequence>MKVLALCGSLRSQSLSAALLRAAKSLAPAGVDFQIFGGHGQLPLFNPELEPCPPAPVVALRDAVTAADAIVIASPEYAHGVTGTIKNTLDWLVGHIPFAYKPVAVFNPAHQSYHADEALKEILRTMSADLISDACVRIPVIGSGVNPGDIAATTMFSSAIRSALQAIVAHVKAQGLPREA</sequence>
<evidence type="ECO:0000256" key="3">
    <source>
        <dbReference type="SAM" id="SignalP"/>
    </source>
</evidence>
<dbReference type="EC" id="1.-.-.-" evidence="5"/>
<dbReference type="InterPro" id="IPR029039">
    <property type="entry name" value="Flavoprotein-like_sf"/>
</dbReference>
<dbReference type="InterPro" id="IPR050712">
    <property type="entry name" value="NAD(P)H-dep_reductase"/>
</dbReference>
<gene>
    <name evidence="5" type="ORF">ACFONC_07365</name>
</gene>
<comment type="caution">
    <text evidence="5">The sequence shown here is derived from an EMBL/GenBank/DDBJ whole genome shotgun (WGS) entry which is preliminary data.</text>
</comment>
<evidence type="ECO:0000256" key="1">
    <source>
        <dbReference type="ARBA" id="ARBA00001917"/>
    </source>
</evidence>
<dbReference type="RefSeq" id="WP_386743095.1">
    <property type="nucleotide sequence ID" value="NZ_JBHRYA010000006.1"/>
</dbReference>
<evidence type="ECO:0000256" key="2">
    <source>
        <dbReference type="ARBA" id="ARBA00022643"/>
    </source>
</evidence>
<dbReference type="GO" id="GO:0016491">
    <property type="term" value="F:oxidoreductase activity"/>
    <property type="evidence" value="ECO:0007669"/>
    <property type="project" value="UniProtKB-KW"/>
</dbReference>
<protein>
    <submittedName>
        <fullName evidence="5">NADPH-dependent FMN reductase</fullName>
        <ecNumber evidence="5">1.-.-.-</ecNumber>
    </submittedName>
</protein>
<organism evidence="5 6">
    <name type="scientific">Luteimonas soli</name>
    <dbReference type="NCBI Taxonomy" id="1648966"/>
    <lineage>
        <taxon>Bacteria</taxon>
        <taxon>Pseudomonadati</taxon>
        <taxon>Pseudomonadota</taxon>
        <taxon>Gammaproteobacteria</taxon>
        <taxon>Lysobacterales</taxon>
        <taxon>Lysobacteraceae</taxon>
        <taxon>Luteimonas</taxon>
    </lineage>
</organism>
<dbReference type="Pfam" id="PF03358">
    <property type="entry name" value="FMN_red"/>
    <property type="match status" value="1"/>
</dbReference>
<evidence type="ECO:0000259" key="4">
    <source>
        <dbReference type="Pfam" id="PF03358"/>
    </source>
</evidence>
<accession>A0ABV7XMG2</accession>
<evidence type="ECO:0000313" key="6">
    <source>
        <dbReference type="Proteomes" id="UP001595705"/>
    </source>
</evidence>
<feature type="signal peptide" evidence="3">
    <location>
        <begin position="1"/>
        <end position="17"/>
    </location>
</feature>
<name>A0ABV7XMG2_9GAMM</name>
<keyword evidence="3" id="KW-0732">Signal</keyword>
<dbReference type="PANTHER" id="PTHR30543:SF21">
    <property type="entry name" value="NAD(P)H-DEPENDENT FMN REDUCTASE LOT6"/>
    <property type="match status" value="1"/>
</dbReference>
<reference evidence="6" key="1">
    <citation type="journal article" date="2019" name="Int. J. Syst. Evol. Microbiol.">
        <title>The Global Catalogue of Microorganisms (GCM) 10K type strain sequencing project: providing services to taxonomists for standard genome sequencing and annotation.</title>
        <authorList>
            <consortium name="The Broad Institute Genomics Platform"/>
            <consortium name="The Broad Institute Genome Sequencing Center for Infectious Disease"/>
            <person name="Wu L."/>
            <person name="Ma J."/>
        </authorList>
    </citation>
    <scope>NUCLEOTIDE SEQUENCE [LARGE SCALE GENOMIC DNA]</scope>
    <source>
        <strain evidence="6">KCTC 42441</strain>
    </source>
</reference>
<feature type="chain" id="PRO_5047184956" evidence="3">
    <location>
        <begin position="18"/>
        <end position="180"/>
    </location>
</feature>
<dbReference type="Gene3D" id="3.40.50.360">
    <property type="match status" value="1"/>
</dbReference>
<evidence type="ECO:0000313" key="5">
    <source>
        <dbReference type="EMBL" id="MFC3715964.1"/>
    </source>
</evidence>
<dbReference type="PANTHER" id="PTHR30543">
    <property type="entry name" value="CHROMATE REDUCTASE"/>
    <property type="match status" value="1"/>
</dbReference>
<keyword evidence="6" id="KW-1185">Reference proteome</keyword>
<dbReference type="Proteomes" id="UP001595705">
    <property type="component" value="Unassembled WGS sequence"/>
</dbReference>
<proteinExistence type="predicted"/>
<keyword evidence="2" id="KW-0288">FMN</keyword>
<comment type="cofactor">
    <cofactor evidence="1">
        <name>FMN</name>
        <dbReference type="ChEBI" id="CHEBI:58210"/>
    </cofactor>
</comment>
<dbReference type="EMBL" id="JBHRYA010000006">
    <property type="protein sequence ID" value="MFC3715964.1"/>
    <property type="molecule type" value="Genomic_DNA"/>
</dbReference>